<proteinExistence type="predicted"/>
<dbReference type="SUPFAM" id="SSF88946">
    <property type="entry name" value="Sigma2 domain of RNA polymerase sigma factors"/>
    <property type="match status" value="1"/>
</dbReference>
<dbReference type="GO" id="GO:0003700">
    <property type="term" value="F:DNA-binding transcription factor activity"/>
    <property type="evidence" value="ECO:0007669"/>
    <property type="project" value="InterPro"/>
</dbReference>
<accession>A0A7W7HVP2</accession>
<protein>
    <submittedName>
        <fullName evidence="1">Uncharacterized protein</fullName>
    </submittedName>
</protein>
<dbReference type="InterPro" id="IPR013325">
    <property type="entry name" value="RNA_pol_sigma_r2"/>
</dbReference>
<evidence type="ECO:0000313" key="2">
    <source>
        <dbReference type="Proteomes" id="UP000578112"/>
    </source>
</evidence>
<organism evidence="1 2">
    <name type="scientific">Actinoplanes digitatis</name>
    <dbReference type="NCBI Taxonomy" id="1868"/>
    <lineage>
        <taxon>Bacteria</taxon>
        <taxon>Bacillati</taxon>
        <taxon>Actinomycetota</taxon>
        <taxon>Actinomycetes</taxon>
        <taxon>Micromonosporales</taxon>
        <taxon>Micromonosporaceae</taxon>
        <taxon>Actinoplanes</taxon>
    </lineage>
</organism>
<keyword evidence="2" id="KW-1185">Reference proteome</keyword>
<name>A0A7W7HVP2_9ACTN</name>
<dbReference type="RefSeq" id="WP_184992008.1">
    <property type="nucleotide sequence ID" value="NZ_BOMK01000001.1"/>
</dbReference>
<evidence type="ECO:0000313" key="1">
    <source>
        <dbReference type="EMBL" id="MBB4761546.1"/>
    </source>
</evidence>
<dbReference type="EMBL" id="JACHNH010000001">
    <property type="protein sequence ID" value="MBB4761546.1"/>
    <property type="molecule type" value="Genomic_DNA"/>
</dbReference>
<dbReference type="AlphaFoldDB" id="A0A7W7HVP2"/>
<dbReference type="GO" id="GO:0006352">
    <property type="term" value="P:DNA-templated transcription initiation"/>
    <property type="evidence" value="ECO:0007669"/>
    <property type="project" value="InterPro"/>
</dbReference>
<sequence>MTHRSPLCLACPLHGSSSSSPCGGPAQLRWLIRRIADDDRGAFAELFDQISGLVLPSLRGQVSDRHRVAGVLAGTFIEVWWLAGCHVDPDTDVLAWIDEIVQRRVADSRPATPSSADPTSPDRGVLGALWAHSIEVELAGLLRRRHSPPP</sequence>
<gene>
    <name evidence="1" type="ORF">BJ971_002102</name>
</gene>
<dbReference type="Gene3D" id="1.10.1740.10">
    <property type="match status" value="1"/>
</dbReference>
<dbReference type="Proteomes" id="UP000578112">
    <property type="component" value="Unassembled WGS sequence"/>
</dbReference>
<comment type="caution">
    <text evidence="1">The sequence shown here is derived from an EMBL/GenBank/DDBJ whole genome shotgun (WGS) entry which is preliminary data.</text>
</comment>
<reference evidence="1 2" key="1">
    <citation type="submission" date="2020-08" db="EMBL/GenBank/DDBJ databases">
        <title>Sequencing the genomes of 1000 actinobacteria strains.</title>
        <authorList>
            <person name="Klenk H.-P."/>
        </authorList>
    </citation>
    <scope>NUCLEOTIDE SEQUENCE [LARGE SCALE GENOMIC DNA]</scope>
    <source>
        <strain evidence="1 2">DSM 43149</strain>
    </source>
</reference>